<keyword evidence="5" id="KW-1185">Reference proteome</keyword>
<dbReference type="InterPro" id="IPR007560">
    <property type="entry name" value="Restrct_endonuc_IV_Mrr"/>
</dbReference>
<protein>
    <submittedName>
        <fullName evidence="4">Restriction endonuclease</fullName>
    </submittedName>
</protein>
<dbReference type="InterPro" id="IPR011856">
    <property type="entry name" value="tRNA_endonuc-like_dom_sf"/>
</dbReference>
<evidence type="ECO:0000313" key="5">
    <source>
        <dbReference type="Proteomes" id="UP000621386"/>
    </source>
</evidence>
<keyword evidence="2" id="KW-0812">Transmembrane</keyword>
<dbReference type="SUPFAM" id="SSF52980">
    <property type="entry name" value="Restriction endonuclease-like"/>
    <property type="match status" value="1"/>
</dbReference>
<dbReference type="EMBL" id="JAERRH010000002">
    <property type="protein sequence ID" value="MBL1103908.1"/>
    <property type="molecule type" value="Genomic_DNA"/>
</dbReference>
<evidence type="ECO:0000256" key="1">
    <source>
        <dbReference type="SAM" id="MobiDB-lite"/>
    </source>
</evidence>
<feature type="region of interest" description="Disordered" evidence="1">
    <location>
        <begin position="91"/>
        <end position="150"/>
    </location>
</feature>
<gene>
    <name evidence="4" type="ORF">JK361_04690</name>
</gene>
<keyword evidence="4" id="KW-0540">Nuclease</keyword>
<dbReference type="GO" id="GO:0004519">
    <property type="term" value="F:endonuclease activity"/>
    <property type="evidence" value="ECO:0007669"/>
    <property type="project" value="UniProtKB-KW"/>
</dbReference>
<dbReference type="PANTHER" id="PTHR30015:SF6">
    <property type="entry name" value="SLL1429 PROTEIN"/>
    <property type="match status" value="1"/>
</dbReference>
<keyword evidence="2" id="KW-0472">Membrane</keyword>
<accession>A0ABS1NUX3</accession>
<organism evidence="4 5">
    <name type="scientific">Streptomyces musisoli</name>
    <dbReference type="NCBI Taxonomy" id="2802280"/>
    <lineage>
        <taxon>Bacteria</taxon>
        <taxon>Bacillati</taxon>
        <taxon>Actinomycetota</taxon>
        <taxon>Actinomycetes</taxon>
        <taxon>Kitasatosporales</taxon>
        <taxon>Streptomycetaceae</taxon>
        <taxon>Streptomyces</taxon>
    </lineage>
</organism>
<dbReference type="InterPro" id="IPR052906">
    <property type="entry name" value="Type_IV_Methyl-Rstrct_Enzyme"/>
</dbReference>
<evidence type="ECO:0000259" key="3">
    <source>
        <dbReference type="Pfam" id="PF04471"/>
    </source>
</evidence>
<feature type="transmembrane region" description="Helical" evidence="2">
    <location>
        <begin position="29"/>
        <end position="46"/>
    </location>
</feature>
<dbReference type="Pfam" id="PF04471">
    <property type="entry name" value="Mrr_cat"/>
    <property type="match status" value="1"/>
</dbReference>
<comment type="caution">
    <text evidence="4">The sequence shown here is derived from an EMBL/GenBank/DDBJ whole genome shotgun (WGS) entry which is preliminary data.</text>
</comment>
<name>A0ABS1NUX3_9ACTN</name>
<dbReference type="Gene3D" id="3.40.1350.10">
    <property type="match status" value="1"/>
</dbReference>
<keyword evidence="4" id="KW-0378">Hydrolase</keyword>
<dbReference type="Proteomes" id="UP000621386">
    <property type="component" value="Unassembled WGS sequence"/>
</dbReference>
<dbReference type="PANTHER" id="PTHR30015">
    <property type="entry name" value="MRR RESTRICTION SYSTEM PROTEIN"/>
    <property type="match status" value="1"/>
</dbReference>
<proteinExistence type="predicted"/>
<dbReference type="InterPro" id="IPR011335">
    <property type="entry name" value="Restrct_endonuc-II-like"/>
</dbReference>
<evidence type="ECO:0000256" key="2">
    <source>
        <dbReference type="SAM" id="Phobius"/>
    </source>
</evidence>
<reference evidence="4 5" key="1">
    <citation type="submission" date="2021-01" db="EMBL/GenBank/DDBJ databases">
        <title>WGS of actinomycetes isolated from Thailand.</title>
        <authorList>
            <person name="Thawai C."/>
        </authorList>
    </citation>
    <scope>NUCLEOTIDE SEQUENCE [LARGE SCALE GENOMIC DNA]</scope>
    <source>
        <strain evidence="4 5">CH5-8</strain>
    </source>
</reference>
<keyword evidence="4" id="KW-0255">Endonuclease</keyword>
<keyword evidence="2" id="KW-1133">Transmembrane helix</keyword>
<evidence type="ECO:0000313" key="4">
    <source>
        <dbReference type="EMBL" id="MBL1103908.1"/>
    </source>
</evidence>
<feature type="compositionally biased region" description="Gly residues" evidence="1">
    <location>
        <begin position="128"/>
        <end position="142"/>
    </location>
</feature>
<feature type="domain" description="Restriction endonuclease type IV Mrr" evidence="3">
    <location>
        <begin position="177"/>
        <end position="288"/>
    </location>
</feature>
<sequence>MFFLLLAIILCVVAFLARTAAGIVERRPLWAGVLAVLGVAATLRFRSRWRRLSAGRCARRAGRALEEAAEKACASLGGTAAGEAVVPTVRTGAASEPVGDAAPADPGRDEYRVPPEPVPSATVPLHPGGAGNPVGPGTGAGHTGLDPDAEAGYAELDTDAGAGYAELDPNPEAGYAELDPDGFEQAVAELCVRDDCREVEVVGGAGDLGADVVAVAPDGRRVVIQCKHYGDPNKVGSQDMQRFGGTCFTIHEADVAAVVTTSDFTAPALEYARQCGIVCVNGDDLAAWHRGAGPSPWHRPAGES</sequence>